<dbReference type="GO" id="GO:0008237">
    <property type="term" value="F:metallopeptidase activity"/>
    <property type="evidence" value="ECO:0007669"/>
    <property type="project" value="InterPro"/>
</dbReference>
<dbReference type="Proteomes" id="UP000326565">
    <property type="component" value="Unassembled WGS sequence"/>
</dbReference>
<dbReference type="AlphaFoldDB" id="A0A5N5WUV8"/>
<evidence type="ECO:0000256" key="2">
    <source>
        <dbReference type="ARBA" id="ARBA00023026"/>
    </source>
</evidence>
<feature type="region of interest" description="Disordered" evidence="3">
    <location>
        <begin position="288"/>
        <end position="336"/>
    </location>
</feature>
<dbReference type="GO" id="GO:0008061">
    <property type="term" value="F:chitin binding"/>
    <property type="evidence" value="ECO:0007669"/>
    <property type="project" value="UniProtKB-KW"/>
</dbReference>
<proteinExistence type="predicted"/>
<evidence type="ECO:0000256" key="3">
    <source>
        <dbReference type="SAM" id="MobiDB-lite"/>
    </source>
</evidence>
<dbReference type="PANTHER" id="PTHR34997:SF1">
    <property type="entry name" value="PEPTIDOGLYCAN-BINDING LYSIN DOMAIN"/>
    <property type="match status" value="1"/>
</dbReference>
<reference evidence="6 7" key="1">
    <citation type="submission" date="2019-04" db="EMBL/GenBank/DDBJ databases">
        <title>Friends and foes A comparative genomics study of 23 Aspergillus species from section Flavi.</title>
        <authorList>
            <consortium name="DOE Joint Genome Institute"/>
            <person name="Kjaerbolling I."/>
            <person name="Vesth T."/>
            <person name="Frisvad J.C."/>
            <person name="Nybo J.L."/>
            <person name="Theobald S."/>
            <person name="Kildgaard S."/>
            <person name="Isbrandt T."/>
            <person name="Kuo A."/>
            <person name="Sato A."/>
            <person name="Lyhne E.K."/>
            <person name="Kogle M.E."/>
            <person name="Wiebenga A."/>
            <person name="Kun R.S."/>
            <person name="Lubbers R.J."/>
            <person name="Makela M.R."/>
            <person name="Barry K."/>
            <person name="Chovatia M."/>
            <person name="Clum A."/>
            <person name="Daum C."/>
            <person name="Haridas S."/>
            <person name="He G."/>
            <person name="LaButti K."/>
            <person name="Lipzen A."/>
            <person name="Mondo S."/>
            <person name="Riley R."/>
            <person name="Salamov A."/>
            <person name="Simmons B.A."/>
            <person name="Magnuson J.K."/>
            <person name="Henrissat B."/>
            <person name="Mortensen U.H."/>
            <person name="Larsen T.O."/>
            <person name="Devries R.P."/>
            <person name="Grigoriev I.V."/>
            <person name="Machida M."/>
            <person name="Baker S.E."/>
            <person name="Andersen M.R."/>
        </authorList>
    </citation>
    <scope>NUCLEOTIDE SEQUENCE [LARGE SCALE GENOMIC DNA]</scope>
    <source>
        <strain evidence="6 7">CBS 151.66</strain>
    </source>
</reference>
<dbReference type="EMBL" id="ML732255">
    <property type="protein sequence ID" value="KAB8072089.1"/>
    <property type="molecule type" value="Genomic_DNA"/>
</dbReference>
<dbReference type="InterPro" id="IPR024079">
    <property type="entry name" value="MetalloPept_cat_dom_sf"/>
</dbReference>
<dbReference type="InterPro" id="IPR018392">
    <property type="entry name" value="LysM"/>
</dbReference>
<accession>A0A5N5WUV8</accession>
<dbReference type="Gene3D" id="3.10.350.10">
    <property type="entry name" value="LysM domain"/>
    <property type="match status" value="4"/>
</dbReference>
<evidence type="ECO:0000313" key="7">
    <source>
        <dbReference type="Proteomes" id="UP000326565"/>
    </source>
</evidence>
<dbReference type="InterPro" id="IPR036779">
    <property type="entry name" value="LysM_dom_sf"/>
</dbReference>
<feature type="signal peptide" evidence="4">
    <location>
        <begin position="1"/>
        <end position="23"/>
    </location>
</feature>
<feature type="region of interest" description="Disordered" evidence="3">
    <location>
        <begin position="746"/>
        <end position="778"/>
    </location>
</feature>
<gene>
    <name evidence="6" type="ORF">BDV29DRAFT_158843</name>
</gene>
<sequence length="778" mass="85488">MATSIASRLLLTLSMSFVSLVIAGHAVWESGSTTVTADWIHIEPDAQYVPWPKSTIPYCYNNAQTREKMAGYMRQGMALWYANGLPEGFKMIEKPTEWCIRNRAESLVVYYKVQEGAGSYFSSIARSGHDTNFDGPHLYIGPGVTEYAPPELIVWAVAHELGHVWGLLHEHQDPLLWQSKDPANGEHRALIIFYCENVQGYDELLKKYGGDKDILFEHDGPCRVRTAPDCNKWHIAQKGEDCSSVQGTFGISAEDFFRWNPSVSKDCTKNFWAETSYCVGVGLGPAATTGQSTPTSVGRSTTTPSKTTETSPRSSAPNSKVTSKSAGPSFPSTSATYTFNHPITTWNGTQTLRETAWPPTKTQAGQPKSCSNWHEVMVGDTCDTIADRYSSWITKEELLEWNPGLKEDCDIPLVGYFVCIMFRRSGPFITYPNPNAASPTSMIIPNPTTYTPPPPICPNATGITQPAPSPTQSGLAKGCQYYCHATSDDSCSKILSQYTDMSEKQLHEWNPALAYTPGYVPMPRTVTTAPTPTQSGITSNCKAWWQRKHSELCSEIVSGLGTFSEEDFKAWNPDVGRDCHGLINGNWYCVAVPSTPSSRTAPAPSFPISIPRQPNVTKNCTELWHVSANDDCYDVTRKNYITVEDFLRWNPDVRSSHDDCKALPVDHDVCVGTKPKPSRTNIPGCPPMPTNSTSSINGTLPPKTGWTRTVTHTNIVTRCGDLSSSTCSSATVTTTSIVTLLPPLTTEPSRTGFVTSPTSVSQRGHTTSPGHERTINRK</sequence>
<dbReference type="InterPro" id="IPR052210">
    <property type="entry name" value="LysM1-like"/>
</dbReference>
<evidence type="ECO:0000256" key="4">
    <source>
        <dbReference type="SAM" id="SignalP"/>
    </source>
</evidence>
<feature type="chain" id="PRO_5024794745" description="LysM domain-containing protein" evidence="4">
    <location>
        <begin position="24"/>
        <end position="778"/>
    </location>
</feature>
<keyword evidence="2" id="KW-0843">Virulence</keyword>
<keyword evidence="7" id="KW-1185">Reference proteome</keyword>
<dbReference type="PANTHER" id="PTHR34997">
    <property type="entry name" value="AM15"/>
    <property type="match status" value="1"/>
</dbReference>
<dbReference type="CDD" id="cd00118">
    <property type="entry name" value="LysM"/>
    <property type="match status" value="2"/>
</dbReference>
<keyword evidence="1" id="KW-0147">Chitin-binding</keyword>
<protein>
    <recommendedName>
        <fullName evidence="5">LysM domain-containing protein</fullName>
    </recommendedName>
</protein>
<evidence type="ECO:0000259" key="5">
    <source>
        <dbReference type="PROSITE" id="PS51782"/>
    </source>
</evidence>
<evidence type="ECO:0000313" key="6">
    <source>
        <dbReference type="EMBL" id="KAB8072089.1"/>
    </source>
</evidence>
<dbReference type="Gene3D" id="3.40.390.10">
    <property type="entry name" value="Collagenase (Catalytic Domain)"/>
    <property type="match status" value="1"/>
</dbReference>
<feature type="compositionally biased region" description="Polar residues" evidence="3">
    <location>
        <begin position="316"/>
        <end position="336"/>
    </location>
</feature>
<feature type="compositionally biased region" description="Low complexity" evidence="3">
    <location>
        <begin position="299"/>
        <end position="315"/>
    </location>
</feature>
<dbReference type="SUPFAM" id="SSF54106">
    <property type="entry name" value="LysM domain"/>
    <property type="match status" value="1"/>
</dbReference>
<feature type="compositionally biased region" description="Polar residues" evidence="3">
    <location>
        <begin position="747"/>
        <end position="769"/>
    </location>
</feature>
<feature type="domain" description="LysM" evidence="5">
    <location>
        <begin position="372"/>
        <end position="420"/>
    </location>
</feature>
<name>A0A5N5WUV8_9EURO</name>
<feature type="domain" description="LysM" evidence="5">
    <location>
        <begin position="232"/>
        <end position="279"/>
    </location>
</feature>
<dbReference type="Pfam" id="PF01476">
    <property type="entry name" value="LysM"/>
    <property type="match status" value="1"/>
</dbReference>
<organism evidence="6 7">
    <name type="scientific">Aspergillus leporis</name>
    <dbReference type="NCBI Taxonomy" id="41062"/>
    <lineage>
        <taxon>Eukaryota</taxon>
        <taxon>Fungi</taxon>
        <taxon>Dikarya</taxon>
        <taxon>Ascomycota</taxon>
        <taxon>Pezizomycotina</taxon>
        <taxon>Eurotiomycetes</taxon>
        <taxon>Eurotiomycetidae</taxon>
        <taxon>Eurotiales</taxon>
        <taxon>Aspergillaceae</taxon>
        <taxon>Aspergillus</taxon>
        <taxon>Aspergillus subgen. Circumdati</taxon>
    </lineage>
</organism>
<evidence type="ECO:0000256" key="1">
    <source>
        <dbReference type="ARBA" id="ARBA00022669"/>
    </source>
</evidence>
<dbReference type="SUPFAM" id="SSF55486">
    <property type="entry name" value="Metalloproteases ('zincins'), catalytic domain"/>
    <property type="match status" value="1"/>
</dbReference>
<dbReference type="OrthoDB" id="5985073at2759"/>
<feature type="compositionally biased region" description="Polar residues" evidence="3">
    <location>
        <begin position="288"/>
        <end position="298"/>
    </location>
</feature>
<feature type="region of interest" description="Disordered" evidence="3">
    <location>
        <begin position="674"/>
        <end position="706"/>
    </location>
</feature>
<keyword evidence="4" id="KW-0732">Signal</keyword>
<dbReference type="PROSITE" id="PS51782">
    <property type="entry name" value="LYSM"/>
    <property type="match status" value="2"/>
</dbReference>